<dbReference type="AlphaFoldDB" id="A0A922LA72"/>
<dbReference type="EMBL" id="ASGP02000001">
    <property type="protein sequence ID" value="KAH9528023.1"/>
    <property type="molecule type" value="Genomic_DNA"/>
</dbReference>
<dbReference type="InterPro" id="IPR036870">
    <property type="entry name" value="Ribosomal_bS18_sf"/>
</dbReference>
<dbReference type="GO" id="GO:0003735">
    <property type="term" value="F:structural constituent of ribosome"/>
    <property type="evidence" value="ECO:0007669"/>
    <property type="project" value="InterPro"/>
</dbReference>
<proteinExistence type="inferred from homology"/>
<organism evidence="4 5">
    <name type="scientific">Dermatophagoides farinae</name>
    <name type="common">American house dust mite</name>
    <dbReference type="NCBI Taxonomy" id="6954"/>
    <lineage>
        <taxon>Eukaryota</taxon>
        <taxon>Metazoa</taxon>
        <taxon>Ecdysozoa</taxon>
        <taxon>Arthropoda</taxon>
        <taxon>Chelicerata</taxon>
        <taxon>Arachnida</taxon>
        <taxon>Acari</taxon>
        <taxon>Acariformes</taxon>
        <taxon>Sarcoptiformes</taxon>
        <taxon>Astigmata</taxon>
        <taxon>Psoroptidia</taxon>
        <taxon>Analgoidea</taxon>
        <taxon>Pyroglyphidae</taxon>
        <taxon>Dermatophagoidinae</taxon>
        <taxon>Dermatophagoides</taxon>
    </lineage>
</organism>
<gene>
    <name evidence="4" type="primary">MRPS18C</name>
    <name evidence="4" type="ORF">DERF_001997</name>
</gene>
<comment type="similarity">
    <text evidence="1">Belongs to the bacterial ribosomal protein bS18 family.</text>
</comment>
<sequence length="156" mass="18401">MCLSIKFFVEKSKMKILTNLAFSVLRQKCWTSRIINTSRMMCSNSSEPKSCLDEDLPDPNMINPYLKEKPQCILCRYGIEIDYKNVRLLSQFVSPYTGRLYDKHITGLCEHQHRAVRKELSRAVRFGFMSMFYRDPKFNSDPKLFDPTRPQRANPY</sequence>
<reference evidence="4" key="2">
    <citation type="journal article" date="2022" name="Res Sq">
        <title>Comparative Genomics Reveals Insights into the Divergent Evolution of Astigmatic Mites and Household Pest Adaptations.</title>
        <authorList>
            <person name="Xiong Q."/>
            <person name="Wan A.T.-Y."/>
            <person name="Liu X.-Y."/>
            <person name="Fung C.S.-H."/>
            <person name="Xiao X."/>
            <person name="Malainual N."/>
            <person name="Hou J."/>
            <person name="Wang L."/>
            <person name="Wang M."/>
            <person name="Yang K."/>
            <person name="Cui Y."/>
            <person name="Leung E."/>
            <person name="Nong W."/>
            <person name="Shin S.-K."/>
            <person name="Au S."/>
            <person name="Jeong K.Y."/>
            <person name="Chew F.T."/>
            <person name="Hui J."/>
            <person name="Leung T.F."/>
            <person name="Tungtrongchitr A."/>
            <person name="Zhong N."/>
            <person name="Liu Z."/>
            <person name="Tsui S."/>
        </authorList>
    </citation>
    <scope>NUCLEOTIDE SEQUENCE</scope>
    <source>
        <strain evidence="4">Derf</strain>
        <tissue evidence="4">Whole organism</tissue>
    </source>
</reference>
<dbReference type="GO" id="GO:0005763">
    <property type="term" value="C:mitochondrial small ribosomal subunit"/>
    <property type="evidence" value="ECO:0007669"/>
    <property type="project" value="TreeGrafter"/>
</dbReference>
<dbReference type="PANTHER" id="PTHR13479:SF40">
    <property type="entry name" value="SMALL RIBOSOMAL SUBUNIT PROTEIN BS18M"/>
    <property type="match status" value="1"/>
</dbReference>
<keyword evidence="3" id="KW-0687">Ribonucleoprotein</keyword>
<name>A0A922LA72_DERFA</name>
<comment type="caution">
    <text evidence="4">The sequence shown here is derived from an EMBL/GenBank/DDBJ whole genome shotgun (WGS) entry which is preliminary data.</text>
</comment>
<evidence type="ECO:0000313" key="5">
    <source>
        <dbReference type="Proteomes" id="UP000790347"/>
    </source>
</evidence>
<evidence type="ECO:0000313" key="4">
    <source>
        <dbReference type="EMBL" id="KAH9528023.1"/>
    </source>
</evidence>
<accession>A0A922LA72</accession>
<dbReference type="InterPro" id="IPR018275">
    <property type="entry name" value="Ribosomal_bS18_CS"/>
</dbReference>
<evidence type="ECO:0000256" key="1">
    <source>
        <dbReference type="ARBA" id="ARBA00005589"/>
    </source>
</evidence>
<dbReference type="Pfam" id="PF01084">
    <property type="entry name" value="Ribosomal_S18"/>
    <property type="match status" value="1"/>
</dbReference>
<reference evidence="4" key="1">
    <citation type="submission" date="2013-05" db="EMBL/GenBank/DDBJ databases">
        <authorList>
            <person name="Yim A.K.Y."/>
            <person name="Chan T.F."/>
            <person name="Ji K.M."/>
            <person name="Liu X.Y."/>
            <person name="Zhou J.W."/>
            <person name="Li R.Q."/>
            <person name="Yang K.Y."/>
            <person name="Li J."/>
            <person name="Li M."/>
            <person name="Law P.T.W."/>
            <person name="Wu Y.L."/>
            <person name="Cai Z.L."/>
            <person name="Qin H."/>
            <person name="Bao Y."/>
            <person name="Leung R.K.K."/>
            <person name="Ng P.K.S."/>
            <person name="Zou J."/>
            <person name="Zhong X.J."/>
            <person name="Ran P.X."/>
            <person name="Zhong N.S."/>
            <person name="Liu Z.G."/>
            <person name="Tsui S.K.W."/>
        </authorList>
    </citation>
    <scope>NUCLEOTIDE SEQUENCE</scope>
    <source>
        <strain evidence="4">Derf</strain>
        <tissue evidence="4">Whole organism</tissue>
    </source>
</reference>
<protein>
    <submittedName>
        <fullName evidence="4">28S ribosomal protein S18c, mitochondrial</fullName>
    </submittedName>
</protein>
<dbReference type="GO" id="GO:0070181">
    <property type="term" value="F:small ribosomal subunit rRNA binding"/>
    <property type="evidence" value="ECO:0007669"/>
    <property type="project" value="TreeGrafter"/>
</dbReference>
<dbReference type="OrthoDB" id="10066799at2759"/>
<keyword evidence="2 4" id="KW-0689">Ribosomal protein</keyword>
<evidence type="ECO:0000256" key="3">
    <source>
        <dbReference type="ARBA" id="ARBA00023274"/>
    </source>
</evidence>
<dbReference type="Gene3D" id="4.10.640.10">
    <property type="entry name" value="Ribosomal protein S18"/>
    <property type="match status" value="1"/>
</dbReference>
<dbReference type="InterPro" id="IPR001648">
    <property type="entry name" value="Ribosomal_bS18"/>
</dbReference>
<dbReference type="PANTHER" id="PTHR13479">
    <property type="entry name" value="30S RIBOSOMAL PROTEIN S18"/>
    <property type="match status" value="1"/>
</dbReference>
<keyword evidence="5" id="KW-1185">Reference proteome</keyword>
<dbReference type="SUPFAM" id="SSF46911">
    <property type="entry name" value="Ribosomal protein S18"/>
    <property type="match status" value="1"/>
</dbReference>
<dbReference type="Proteomes" id="UP000790347">
    <property type="component" value="Unassembled WGS sequence"/>
</dbReference>
<dbReference type="GO" id="GO:0032543">
    <property type="term" value="P:mitochondrial translation"/>
    <property type="evidence" value="ECO:0007669"/>
    <property type="project" value="TreeGrafter"/>
</dbReference>
<evidence type="ECO:0000256" key="2">
    <source>
        <dbReference type="ARBA" id="ARBA00022980"/>
    </source>
</evidence>
<dbReference type="PROSITE" id="PS00057">
    <property type="entry name" value="RIBOSOMAL_S18"/>
    <property type="match status" value="1"/>
</dbReference>